<reference evidence="1 2" key="1">
    <citation type="submission" date="2017-05" db="EMBL/GenBank/DDBJ databases">
        <title>Genome Sequence of Loktanella vestfoldensis Strain SMR4r Isolated from a Culture of the Diatom Skeletonema marinoi.</title>
        <authorList>
            <person name="Topel M."/>
            <person name="Pinder M.I.M."/>
            <person name="Johansson O.N."/>
            <person name="Kourtchenko O."/>
            <person name="Godhe A."/>
            <person name="Clarke A.K."/>
        </authorList>
    </citation>
    <scope>NUCLEOTIDE SEQUENCE [LARGE SCALE GENOMIC DNA]</scope>
    <source>
        <strain evidence="1 2">SMR4r</strain>
    </source>
</reference>
<evidence type="ECO:0000313" key="2">
    <source>
        <dbReference type="Proteomes" id="UP000195273"/>
    </source>
</evidence>
<organism evidence="1 2">
    <name type="scientific">Yoonia vestfoldensis</name>
    <dbReference type="NCBI Taxonomy" id="245188"/>
    <lineage>
        <taxon>Bacteria</taxon>
        <taxon>Pseudomonadati</taxon>
        <taxon>Pseudomonadota</taxon>
        <taxon>Alphaproteobacteria</taxon>
        <taxon>Rhodobacterales</taxon>
        <taxon>Paracoccaceae</taxon>
        <taxon>Yoonia</taxon>
    </lineage>
</organism>
<evidence type="ECO:0000313" key="1">
    <source>
        <dbReference type="EMBL" id="ARU02288.1"/>
    </source>
</evidence>
<protein>
    <recommendedName>
        <fullName evidence="3">TIGR03643 family protein</fullName>
    </recommendedName>
</protein>
<evidence type="ECO:0008006" key="3">
    <source>
        <dbReference type="Google" id="ProtNLM"/>
    </source>
</evidence>
<name>A0A1Y0EFU8_9RHOB</name>
<gene>
    <name evidence="1" type="ORF">LOKVESSMR4R_02999</name>
</gene>
<dbReference type="InterPro" id="IPR019882">
    <property type="entry name" value="CHP03643"/>
</dbReference>
<keyword evidence="2" id="KW-1185">Reference proteome</keyword>
<sequence length="72" mass="8115">MTGAPADLSAATISEIIEMALSDHTSFAQIRALHGLSPDQVKALMRRELTPGSYRAWRKRVRQFGDRRAIYK</sequence>
<proteinExistence type="predicted"/>
<dbReference type="RefSeq" id="WP_087210006.1">
    <property type="nucleotide sequence ID" value="NZ_CP021431.1"/>
</dbReference>
<dbReference type="OrthoDB" id="289296at2"/>
<dbReference type="Proteomes" id="UP000195273">
    <property type="component" value="Chromosome"/>
</dbReference>
<accession>A0A1Y0EFU8</accession>
<dbReference type="EMBL" id="CP021431">
    <property type="protein sequence ID" value="ARU02288.1"/>
    <property type="molecule type" value="Genomic_DNA"/>
</dbReference>
<dbReference type="Pfam" id="PF10985">
    <property type="entry name" value="DUF2805"/>
    <property type="match status" value="1"/>
</dbReference>
<dbReference type="AlphaFoldDB" id="A0A1Y0EFU8"/>
<dbReference type="KEGG" id="lvs:LOKVESSMR4R_02999"/>
<dbReference type="STRING" id="1122181.GCA_000382265_00139"/>